<dbReference type="Proteomes" id="UP001517376">
    <property type="component" value="Unassembled WGS sequence"/>
</dbReference>
<dbReference type="InterPro" id="IPR010610">
    <property type="entry name" value="EryCIII-like_C"/>
</dbReference>
<evidence type="ECO:0000256" key="2">
    <source>
        <dbReference type="ARBA" id="ARBA00022679"/>
    </source>
</evidence>
<dbReference type="InterPro" id="IPR050271">
    <property type="entry name" value="UDP-glycosyltransferase"/>
</dbReference>
<dbReference type="CDD" id="cd03784">
    <property type="entry name" value="GT1_Gtf-like"/>
    <property type="match status" value="1"/>
</dbReference>
<dbReference type="Gene3D" id="3.40.50.2000">
    <property type="entry name" value="Glycogen Phosphorylase B"/>
    <property type="match status" value="2"/>
</dbReference>
<dbReference type="EMBL" id="JAAATW010000001">
    <property type="protein sequence ID" value="NBE06580.1"/>
    <property type="molecule type" value="Genomic_DNA"/>
</dbReference>
<keyword evidence="1" id="KW-0328">Glycosyltransferase</keyword>
<reference evidence="5" key="1">
    <citation type="submission" date="2020-01" db="EMBL/GenBank/DDBJ databases">
        <title>Sphingomonas sp. strain CSW-10.</title>
        <authorList>
            <person name="Chen W.-M."/>
        </authorList>
    </citation>
    <scope>NUCLEOTIDE SEQUENCE [LARGE SCALE GENOMIC DNA]</scope>
    <source>
        <strain evidence="5">CCP-1</strain>
    </source>
</reference>
<comment type="caution">
    <text evidence="4">The sequence shown here is derived from an EMBL/GenBank/DDBJ whole genome shotgun (WGS) entry which is preliminary data.</text>
</comment>
<keyword evidence="5" id="KW-1185">Reference proteome</keyword>
<accession>A0ABW9Y239</accession>
<feature type="domain" description="Erythromycin biosynthesis protein CIII-like C-terminal" evidence="3">
    <location>
        <begin position="298"/>
        <end position="400"/>
    </location>
</feature>
<gene>
    <name evidence="4" type="ORF">GU920_03485</name>
</gene>
<proteinExistence type="predicted"/>
<protein>
    <submittedName>
        <fullName evidence="4">Glycosyl transferase family 1</fullName>
    </submittedName>
</protein>
<dbReference type="PANTHER" id="PTHR48043">
    <property type="entry name" value="EG:EG0003.4 PROTEIN-RELATED"/>
    <property type="match status" value="1"/>
</dbReference>
<evidence type="ECO:0000256" key="1">
    <source>
        <dbReference type="ARBA" id="ARBA00022676"/>
    </source>
</evidence>
<dbReference type="SUPFAM" id="SSF53756">
    <property type="entry name" value="UDP-Glycosyltransferase/glycogen phosphorylase"/>
    <property type="match status" value="1"/>
</dbReference>
<dbReference type="PANTHER" id="PTHR48043:SF145">
    <property type="entry name" value="FI06409P-RELATED"/>
    <property type="match status" value="1"/>
</dbReference>
<evidence type="ECO:0000259" key="3">
    <source>
        <dbReference type="Pfam" id="PF06722"/>
    </source>
</evidence>
<keyword evidence="2 4" id="KW-0808">Transferase</keyword>
<organism evidence="4 5">
    <name type="scientific">Paragemmobacter ruber</name>
    <dbReference type="NCBI Taxonomy" id="1985673"/>
    <lineage>
        <taxon>Bacteria</taxon>
        <taxon>Pseudomonadati</taxon>
        <taxon>Pseudomonadota</taxon>
        <taxon>Alphaproteobacteria</taxon>
        <taxon>Rhodobacterales</taxon>
        <taxon>Paracoccaceae</taxon>
        <taxon>Paragemmobacter</taxon>
    </lineage>
</organism>
<dbReference type="Pfam" id="PF06722">
    <property type="entry name" value="EryCIII-like_C"/>
    <property type="match status" value="1"/>
</dbReference>
<sequence length="432" mass="47153">MTAGKTIALFPEASFGAALNCVGIAQELRRMGARPIFICHPGFSGVFAEYGFAEYQLAISGEGQATDWTDFINRHRDAFRQTPRAQLHSYVGPTWDAIVDTAMAVEQPLRQLLASLRPDGIVLDNVVMFPAIATAGVPWIRVISCAETELPDPAVPPYLSGLGEAGRDQWDDFAQAYAEVTAPAHRRLSAFLADCGIAPPPPGRFLDPSPWLNLMLAPQIIRRARMRPLDPERFVFLDGCMRQEAAWQSPGFASHNDAPLVLTSFGSLGAMDVGLMRRMIDVFAELPCRFVVNGGSWSDEYTAVPDNVLVAPWFPQPSVVAQAQLFIHHGGNNSFCEALYFGVPSLVMPYCWDGHDNACRAVEAGVGRALDRYRWTEAEFAQAITGLLADAPMRARLATNAQAMQRHQGARVAAERILSVVEAADSPRRAAG</sequence>
<dbReference type="RefSeq" id="WP_161765566.1">
    <property type="nucleotide sequence ID" value="NZ_JAAATW010000001.1"/>
</dbReference>
<dbReference type="InterPro" id="IPR002213">
    <property type="entry name" value="UDP_glucos_trans"/>
</dbReference>
<evidence type="ECO:0000313" key="5">
    <source>
        <dbReference type="Proteomes" id="UP001517376"/>
    </source>
</evidence>
<name>A0ABW9Y239_9RHOB</name>
<dbReference type="GO" id="GO:0016740">
    <property type="term" value="F:transferase activity"/>
    <property type="evidence" value="ECO:0007669"/>
    <property type="project" value="UniProtKB-KW"/>
</dbReference>
<evidence type="ECO:0000313" key="4">
    <source>
        <dbReference type="EMBL" id="NBE06580.1"/>
    </source>
</evidence>